<proteinExistence type="predicted"/>
<dbReference type="Pfam" id="PF14278">
    <property type="entry name" value="TetR_C_8"/>
    <property type="match status" value="1"/>
</dbReference>
<feature type="domain" description="Transcriptional regulator TetR C-terminal Firmicutes type" evidence="1">
    <location>
        <begin position="78"/>
        <end position="177"/>
    </location>
</feature>
<dbReference type="PANTHER" id="PTHR43479:SF7">
    <property type="entry name" value="TETR-FAMILY TRANSCRIPTIONAL REGULATOR"/>
    <property type="match status" value="1"/>
</dbReference>
<dbReference type="Gene3D" id="1.10.357.10">
    <property type="entry name" value="Tetracycline Repressor, domain 2"/>
    <property type="match status" value="1"/>
</dbReference>
<protein>
    <submittedName>
        <fullName evidence="2">AcrR family transcriptional regulator</fullName>
    </submittedName>
</protein>
<dbReference type="SUPFAM" id="SSF46689">
    <property type="entry name" value="Homeodomain-like"/>
    <property type="match status" value="1"/>
</dbReference>
<dbReference type="InterPro" id="IPR039532">
    <property type="entry name" value="TetR_C_Firmicutes"/>
</dbReference>
<evidence type="ECO:0000313" key="2">
    <source>
        <dbReference type="EMBL" id="MBB5263987.1"/>
    </source>
</evidence>
<dbReference type="EMBL" id="JACHFW010000003">
    <property type="protein sequence ID" value="MBB5263987.1"/>
    <property type="molecule type" value="Genomic_DNA"/>
</dbReference>
<accession>A0A7W8H8Z1</accession>
<gene>
    <name evidence="2" type="ORF">HNP82_001092</name>
</gene>
<dbReference type="AlphaFoldDB" id="A0A7W8H8Z1"/>
<dbReference type="InterPro" id="IPR050624">
    <property type="entry name" value="HTH-type_Tx_Regulator"/>
</dbReference>
<evidence type="ECO:0000313" key="3">
    <source>
        <dbReference type="Proteomes" id="UP000543642"/>
    </source>
</evidence>
<evidence type="ECO:0000259" key="1">
    <source>
        <dbReference type="Pfam" id="PF14278"/>
    </source>
</evidence>
<name>A0A7W8H8Z1_9FIRM</name>
<comment type="caution">
    <text evidence="2">The sequence shown here is derived from an EMBL/GenBank/DDBJ whole genome shotgun (WGS) entry which is preliminary data.</text>
</comment>
<dbReference type="InterPro" id="IPR009057">
    <property type="entry name" value="Homeodomain-like_sf"/>
</dbReference>
<keyword evidence="3" id="KW-1185">Reference proteome</keyword>
<reference evidence="2 3" key="1">
    <citation type="submission" date="2020-08" db="EMBL/GenBank/DDBJ databases">
        <title>Genomic Encyclopedia of Type Strains, Phase IV (KMG-IV): sequencing the most valuable type-strain genomes for metagenomic binning, comparative biology and taxonomic classification.</title>
        <authorList>
            <person name="Goeker M."/>
        </authorList>
    </citation>
    <scope>NUCLEOTIDE SEQUENCE [LARGE SCALE GENOMIC DNA]</scope>
    <source>
        <strain evidence="2 3">DSM 106146</strain>
    </source>
</reference>
<organism evidence="2 3">
    <name type="scientific">Catenibacillus scindens</name>
    <dbReference type="NCBI Taxonomy" id="673271"/>
    <lineage>
        <taxon>Bacteria</taxon>
        <taxon>Bacillati</taxon>
        <taxon>Bacillota</taxon>
        <taxon>Clostridia</taxon>
        <taxon>Lachnospirales</taxon>
        <taxon>Lachnospiraceae</taxon>
        <taxon>Catenibacillus</taxon>
    </lineage>
</organism>
<dbReference type="PANTHER" id="PTHR43479">
    <property type="entry name" value="ACREF/ENVCD OPERON REPRESSOR-RELATED"/>
    <property type="match status" value="1"/>
</dbReference>
<sequence length="194" mass="22800">MMTNEELSLKTKQSLAQVLKNTMEHKKLSKITISELCAVCRINRKTFYYHFEDIYSLLKWTLEQEAVEVVKNFDLLVNTEEALRFVMAYADENKHIINCAFDSMGYEEIKRFFYNDLFSVIYGAIEQVEDELQITVDSQFKNFLAAFYTEASAGLLIEWVKNRMTQDKETILQSLLSIYKISIPAILREKRIFN</sequence>
<dbReference type="Proteomes" id="UP000543642">
    <property type="component" value="Unassembled WGS sequence"/>
</dbReference>